<feature type="compositionally biased region" description="Polar residues" evidence="1">
    <location>
        <begin position="243"/>
        <end position="254"/>
    </location>
</feature>
<name>A0ABS7E0G7_9GAMM</name>
<evidence type="ECO:0000256" key="2">
    <source>
        <dbReference type="SAM" id="SignalP"/>
    </source>
</evidence>
<dbReference type="Gene3D" id="2.40.160.50">
    <property type="entry name" value="membrane protein fhac: a member of the omp85/tpsb transporter family"/>
    <property type="match status" value="1"/>
</dbReference>
<reference evidence="3 4" key="1">
    <citation type="submission" date="2021-07" db="EMBL/GenBank/DDBJ databases">
        <title>Shewanella sp. nov, isolated from SCS.</title>
        <authorList>
            <person name="Cao W.R."/>
        </authorList>
    </citation>
    <scope>NUCLEOTIDE SEQUENCE [LARGE SCALE GENOMIC DNA]</scope>
    <source>
        <strain evidence="3 4">NR704-98</strain>
    </source>
</reference>
<organism evidence="3 4">
    <name type="scientific">Shewanella nanhaiensis</name>
    <dbReference type="NCBI Taxonomy" id="2864872"/>
    <lineage>
        <taxon>Bacteria</taxon>
        <taxon>Pseudomonadati</taxon>
        <taxon>Pseudomonadota</taxon>
        <taxon>Gammaproteobacteria</taxon>
        <taxon>Alteromonadales</taxon>
        <taxon>Shewanellaceae</taxon>
        <taxon>Shewanella</taxon>
    </lineage>
</organism>
<feature type="chain" id="PRO_5045679069" description="Bacterial surface antigen (D15) domain-containing protein" evidence="2">
    <location>
        <begin position="26"/>
        <end position="440"/>
    </location>
</feature>
<sequence length="440" mass="49517">MLKKIINYRMILALYCAFNLSPSQATESESPNSDALLGSIVEIEHPPSQYDEKREYKADFVAVPFIFSTETLSTTIGGAGVLKHAGQAQASLLGIGLYSKNDSWLTYLGAYNYQLPSLDRWLFSAEYYRASYKQGIYFVPNGEEPHHNVGLPTDKVVTVGDETYAKLHFKYVLPWGRGSQGAARSLLPRGGAISWDPRESGVSSITLTPFIQTQDLTGFDELPTKAQGLKLKLDWDNRDNGKNSHSGGRTSFTLSRDFGGDSGRNANDRQSWTTWEFEQSAFLSLGNSSWFEQQTLALNLYLADTPTWNDGDHISGEYHRPPSFAGVSLGGFDSLRGYSSDEFVGRSAVLYSAEYRMQPKWQPLQSLPVFNLYNVPWWQWVVFAETGQVSDKFSFNELHRDMKWTLGAGVRFEVESVVVRTEFAYSGEESQFWVMVNQPF</sequence>
<dbReference type="Proteomes" id="UP001195963">
    <property type="component" value="Unassembled WGS sequence"/>
</dbReference>
<dbReference type="EMBL" id="JAHZST010000002">
    <property type="protein sequence ID" value="MBW8182656.1"/>
    <property type="molecule type" value="Genomic_DNA"/>
</dbReference>
<evidence type="ECO:0008006" key="5">
    <source>
        <dbReference type="Google" id="ProtNLM"/>
    </source>
</evidence>
<accession>A0ABS7E0G7</accession>
<keyword evidence="4" id="KW-1185">Reference proteome</keyword>
<dbReference type="RefSeq" id="WP_220108342.1">
    <property type="nucleotide sequence ID" value="NZ_JAHZST010000002.1"/>
</dbReference>
<feature type="signal peptide" evidence="2">
    <location>
        <begin position="1"/>
        <end position="25"/>
    </location>
</feature>
<proteinExistence type="predicted"/>
<evidence type="ECO:0000256" key="1">
    <source>
        <dbReference type="SAM" id="MobiDB-lite"/>
    </source>
</evidence>
<evidence type="ECO:0000313" key="3">
    <source>
        <dbReference type="EMBL" id="MBW8182656.1"/>
    </source>
</evidence>
<keyword evidence="2" id="KW-0732">Signal</keyword>
<comment type="caution">
    <text evidence="3">The sequence shown here is derived from an EMBL/GenBank/DDBJ whole genome shotgun (WGS) entry which is preliminary data.</text>
</comment>
<feature type="region of interest" description="Disordered" evidence="1">
    <location>
        <begin position="238"/>
        <end position="266"/>
    </location>
</feature>
<protein>
    <recommendedName>
        <fullName evidence="5">Bacterial surface antigen (D15) domain-containing protein</fullName>
    </recommendedName>
</protein>
<evidence type="ECO:0000313" key="4">
    <source>
        <dbReference type="Proteomes" id="UP001195963"/>
    </source>
</evidence>
<gene>
    <name evidence="3" type="ORF">K0625_03180</name>
</gene>